<dbReference type="GO" id="GO:0090433">
    <property type="term" value="F:palmitoyl-CoA ligase activity"/>
    <property type="evidence" value="ECO:0007669"/>
    <property type="project" value="TreeGrafter"/>
</dbReference>
<dbReference type="InterPro" id="IPR000873">
    <property type="entry name" value="AMP-dep_synth/lig_dom"/>
</dbReference>
<keyword evidence="4" id="KW-0276">Fatty acid metabolism</keyword>
<dbReference type="GO" id="GO:0005524">
    <property type="term" value="F:ATP binding"/>
    <property type="evidence" value="ECO:0007669"/>
    <property type="project" value="UniProtKB-KW"/>
</dbReference>
<reference evidence="9" key="2">
    <citation type="journal article" date="2018" name="Biosci. Biotechnol. Biochem.">
        <title>Polysaccharide hydrolase of the hadal zone amphipods Hirondellea gigas.</title>
        <authorList>
            <person name="Kobayashi H."/>
            <person name="Nagahama T."/>
            <person name="Arai W."/>
            <person name="Sasagawa Y."/>
            <person name="Umeda M."/>
            <person name="Hayashi T."/>
            <person name="Nikaido I."/>
            <person name="Watanabe H."/>
            <person name="Oguri K."/>
            <person name="Kitazato H."/>
            <person name="Fujioka K."/>
            <person name="Kido Y."/>
            <person name="Takami H."/>
        </authorList>
    </citation>
    <scope>NUCLEOTIDE SEQUENCE</scope>
    <source>
        <tissue evidence="9">Whole body</tissue>
    </source>
</reference>
<name>A0A2P2IBJ3_9CRUS</name>
<dbReference type="GO" id="GO:0005783">
    <property type="term" value="C:endoplasmic reticulum"/>
    <property type="evidence" value="ECO:0007669"/>
    <property type="project" value="TreeGrafter"/>
</dbReference>
<organism evidence="9">
    <name type="scientific">Hirondellea gigas</name>
    <dbReference type="NCBI Taxonomy" id="1518452"/>
    <lineage>
        <taxon>Eukaryota</taxon>
        <taxon>Metazoa</taxon>
        <taxon>Ecdysozoa</taxon>
        <taxon>Arthropoda</taxon>
        <taxon>Crustacea</taxon>
        <taxon>Multicrustacea</taxon>
        <taxon>Malacostraca</taxon>
        <taxon>Eumalacostraca</taxon>
        <taxon>Peracarida</taxon>
        <taxon>Amphipoda</taxon>
        <taxon>Amphilochidea</taxon>
        <taxon>Lysianassida</taxon>
        <taxon>Lysianassidira</taxon>
        <taxon>Lysianassoidea</taxon>
        <taxon>Lysianassidae</taxon>
        <taxon>Hirondellea</taxon>
    </lineage>
</organism>
<comment type="catalytic activity">
    <reaction evidence="6">
        <text>a long-chain fatty acid + ATP + CoA = a long-chain fatty acyl-CoA + AMP + diphosphate</text>
        <dbReference type="Rhea" id="RHEA:15421"/>
        <dbReference type="ChEBI" id="CHEBI:30616"/>
        <dbReference type="ChEBI" id="CHEBI:33019"/>
        <dbReference type="ChEBI" id="CHEBI:57287"/>
        <dbReference type="ChEBI" id="CHEBI:57560"/>
        <dbReference type="ChEBI" id="CHEBI:83139"/>
        <dbReference type="ChEBI" id="CHEBI:456215"/>
        <dbReference type="EC" id="6.2.1.3"/>
    </reaction>
    <physiologicalReaction direction="left-to-right" evidence="6">
        <dbReference type="Rhea" id="RHEA:15422"/>
    </physiologicalReaction>
</comment>
<evidence type="ECO:0000259" key="8">
    <source>
        <dbReference type="Pfam" id="PF00501"/>
    </source>
</evidence>
<proteinExistence type="evidence at transcript level"/>
<dbReference type="PROSITE" id="PS00455">
    <property type="entry name" value="AMP_BINDING"/>
    <property type="match status" value="1"/>
</dbReference>
<evidence type="ECO:0000313" key="10">
    <source>
        <dbReference type="EMBL" id="LAC23089.1"/>
    </source>
</evidence>
<dbReference type="EMBL" id="IACT01003869">
    <property type="protein sequence ID" value="LAC23089.1"/>
    <property type="molecule type" value="mRNA"/>
</dbReference>
<evidence type="ECO:0000256" key="7">
    <source>
        <dbReference type="ARBA" id="ARBA00026121"/>
    </source>
</evidence>
<dbReference type="GO" id="GO:0030182">
    <property type="term" value="P:neuron differentiation"/>
    <property type="evidence" value="ECO:0007669"/>
    <property type="project" value="TreeGrafter"/>
</dbReference>
<dbReference type="GO" id="GO:0005811">
    <property type="term" value="C:lipid droplet"/>
    <property type="evidence" value="ECO:0007669"/>
    <property type="project" value="TreeGrafter"/>
</dbReference>
<protein>
    <recommendedName>
        <fullName evidence="7">long-chain-fatty-acid--CoA ligase</fullName>
        <ecNumber evidence="7">6.2.1.3</ecNumber>
    </recommendedName>
</protein>
<dbReference type="Gene3D" id="3.40.50.12780">
    <property type="entry name" value="N-terminal domain of ligase-like"/>
    <property type="match status" value="1"/>
</dbReference>
<keyword evidence="3" id="KW-0547">Nucleotide-binding</keyword>
<evidence type="ECO:0000256" key="3">
    <source>
        <dbReference type="ARBA" id="ARBA00022741"/>
    </source>
</evidence>
<feature type="domain" description="AMP-dependent synthetase/ligase" evidence="8">
    <location>
        <begin position="78"/>
        <end position="490"/>
    </location>
</feature>
<keyword evidence="2" id="KW-0436">Ligase</keyword>
<dbReference type="EC" id="6.2.1.3" evidence="7"/>
<dbReference type="Pfam" id="PF00501">
    <property type="entry name" value="AMP-binding"/>
    <property type="match status" value="1"/>
</dbReference>
<keyword evidence="5" id="KW-0067">ATP-binding</keyword>
<evidence type="ECO:0000256" key="4">
    <source>
        <dbReference type="ARBA" id="ARBA00022832"/>
    </source>
</evidence>
<evidence type="ECO:0000256" key="1">
    <source>
        <dbReference type="ARBA" id="ARBA00006432"/>
    </source>
</evidence>
<keyword evidence="4" id="KW-0443">Lipid metabolism</keyword>
<dbReference type="EMBL" id="IACF01005792">
    <property type="protein sequence ID" value="LAB71375.1"/>
    <property type="molecule type" value="mRNA"/>
</dbReference>
<accession>A0A2P2IBJ3</accession>
<dbReference type="PANTHER" id="PTHR43272">
    <property type="entry name" value="LONG-CHAIN-FATTY-ACID--COA LIGASE"/>
    <property type="match status" value="1"/>
</dbReference>
<dbReference type="SUPFAM" id="SSF56801">
    <property type="entry name" value="Acetyl-CoA synthetase-like"/>
    <property type="match status" value="1"/>
</dbReference>
<dbReference type="InterPro" id="IPR045851">
    <property type="entry name" value="AMP-bd_C_sf"/>
</dbReference>
<dbReference type="AlphaFoldDB" id="A0A2P2IBJ3"/>
<dbReference type="Gene3D" id="3.30.300.30">
    <property type="match status" value="1"/>
</dbReference>
<evidence type="ECO:0000256" key="2">
    <source>
        <dbReference type="ARBA" id="ARBA00022598"/>
    </source>
</evidence>
<comment type="similarity">
    <text evidence="1">Belongs to the ATP-dependent AMP-binding enzyme family.</text>
</comment>
<dbReference type="PANTHER" id="PTHR43272:SF83">
    <property type="entry name" value="ACYL-COA SYNTHETASE LONG-CHAIN, ISOFORM J"/>
    <property type="match status" value="1"/>
</dbReference>
<sequence length="671" mass="74378">MVVQRSVRGEDGAWRWKSDKSGNKDGYQLIKEFNESGACTVPSIVKFSAKKNGHRPFMGTRTLIHRTFEDVDGAKHEKLEFGEYQWETYQEVYDKVLKVTASMLGMGFKPMSRVAIFAETRADWFVMAVGCLEAGITVVTLYTNLNDDSIVHGISETEVDTVISSYELLPRLCKLLPRLNKVSRVIVLEDQLEGMGNPTTMSSQVSFISFSALLLKADLNILKENRGPGQDDIAIIMYTSGSTGNPKGVLITHKNIFCSICAFTSKVSMDSSDCYLAFLPLPHIMELSTEVSLMAIGVSIAYSSPLTLTNNSPKIMKGTVGDARMAKPTYINAVPLILDRIIKGVFNNVQQQSKLKAKIFHEALKYKQNNQFGVISALTDIAIFNKVKAELGGNVRLIITGGAPLSHRTCNICAAMFGCDIKSGYGLTETTACATFTDMDDNVPCTVGTPNENVSILLEDWEEGGYRITDKPRPRGEVLVGGNAVAMGYLNLPEETRESFVERDGIRYFRTGDIGEFDDRGVMFLIDRKKDLVKLQNGEYIALGSVETVLKTHTLVDNICVFANSNEMYVVAVVVPTPDALKKMALSIGKPETESLDNLCKDDKVIKAVLKDLFDHGTKQDLKKIEMPKKLFLTMDMWSTENNLVTSAFKLRRKQLRTKYANQVASLYAST</sequence>
<dbReference type="GO" id="GO:0005886">
    <property type="term" value="C:plasma membrane"/>
    <property type="evidence" value="ECO:0007669"/>
    <property type="project" value="TreeGrafter"/>
</dbReference>
<evidence type="ECO:0000256" key="6">
    <source>
        <dbReference type="ARBA" id="ARBA00024484"/>
    </source>
</evidence>
<reference evidence="10" key="1">
    <citation type="submission" date="2017-11" db="EMBL/GenBank/DDBJ databases">
        <title>The sensing device of the deep-sea amphipod.</title>
        <authorList>
            <person name="Kobayashi H."/>
            <person name="Nagahama T."/>
            <person name="Arai W."/>
            <person name="Sasagawa Y."/>
            <person name="Umeda M."/>
            <person name="Hayashi T."/>
            <person name="Nikaido I."/>
            <person name="Watanabe H."/>
            <person name="Oguri K."/>
            <person name="Kitazato H."/>
            <person name="Fujioka K."/>
            <person name="Kido Y."/>
            <person name="Takami H."/>
        </authorList>
    </citation>
    <scope>NUCLEOTIDE SEQUENCE</scope>
    <source>
        <tissue evidence="10">Whole body</tissue>
    </source>
</reference>
<dbReference type="InterPro" id="IPR020845">
    <property type="entry name" value="AMP-binding_CS"/>
</dbReference>
<dbReference type="GO" id="GO:0035336">
    <property type="term" value="P:long-chain fatty-acyl-CoA metabolic process"/>
    <property type="evidence" value="ECO:0007669"/>
    <property type="project" value="TreeGrafter"/>
</dbReference>
<dbReference type="InterPro" id="IPR042099">
    <property type="entry name" value="ANL_N_sf"/>
</dbReference>
<evidence type="ECO:0000256" key="5">
    <source>
        <dbReference type="ARBA" id="ARBA00022840"/>
    </source>
</evidence>
<evidence type="ECO:0000313" key="9">
    <source>
        <dbReference type="EMBL" id="LAB71375.1"/>
    </source>
</evidence>